<dbReference type="AlphaFoldDB" id="A0A1E7EXG4"/>
<dbReference type="OrthoDB" id="5086884at2759"/>
<dbReference type="Gene3D" id="1.20.1250.20">
    <property type="entry name" value="MFS general substrate transporter like domains"/>
    <property type="match status" value="1"/>
</dbReference>
<keyword evidence="1" id="KW-0812">Transmembrane</keyword>
<evidence type="ECO:0000256" key="1">
    <source>
        <dbReference type="SAM" id="Phobius"/>
    </source>
</evidence>
<keyword evidence="1" id="KW-1133">Transmembrane helix</keyword>
<protein>
    <submittedName>
        <fullName evidence="2">Uncharacterized protein</fullName>
    </submittedName>
</protein>
<evidence type="ECO:0000313" key="3">
    <source>
        <dbReference type="Proteomes" id="UP000095751"/>
    </source>
</evidence>
<dbReference type="Proteomes" id="UP000095751">
    <property type="component" value="Unassembled WGS sequence"/>
</dbReference>
<evidence type="ECO:0000313" key="2">
    <source>
        <dbReference type="EMBL" id="OEU10504.1"/>
    </source>
</evidence>
<organism evidence="2 3">
    <name type="scientific">Fragilariopsis cylindrus CCMP1102</name>
    <dbReference type="NCBI Taxonomy" id="635003"/>
    <lineage>
        <taxon>Eukaryota</taxon>
        <taxon>Sar</taxon>
        <taxon>Stramenopiles</taxon>
        <taxon>Ochrophyta</taxon>
        <taxon>Bacillariophyta</taxon>
        <taxon>Bacillariophyceae</taxon>
        <taxon>Bacillariophycidae</taxon>
        <taxon>Bacillariales</taxon>
        <taxon>Bacillariaceae</taxon>
        <taxon>Fragilariopsis</taxon>
    </lineage>
</organism>
<accession>A0A1E7EXG4</accession>
<sequence>MLLLCVVQFFVLINAVAQLFLMIFAPPITTTKTVVEKQSKLVATSLILMFMASVFFGISLNFVSLWPMHIGAGLIGTSMGVAGAASQALLADIVDRGDNSNSSCSNHGEYSRVFALSDVADSLGLILGPINVLVQVSD</sequence>
<feature type="transmembrane region" description="Helical" evidence="1">
    <location>
        <begin position="41"/>
        <end position="63"/>
    </location>
</feature>
<dbReference type="EMBL" id="KV784371">
    <property type="protein sequence ID" value="OEU10504.1"/>
    <property type="molecule type" value="Genomic_DNA"/>
</dbReference>
<keyword evidence="3" id="KW-1185">Reference proteome</keyword>
<name>A0A1E7EXG4_9STRA</name>
<gene>
    <name evidence="2" type="ORF">FRACYDRAFT_247037</name>
</gene>
<keyword evidence="1" id="KW-0472">Membrane</keyword>
<dbReference type="InterPro" id="IPR036259">
    <property type="entry name" value="MFS_trans_sf"/>
</dbReference>
<proteinExistence type="predicted"/>
<dbReference type="KEGG" id="fcy:FRACYDRAFT_247037"/>
<reference evidence="2 3" key="1">
    <citation type="submission" date="2016-09" db="EMBL/GenBank/DDBJ databases">
        <title>Extensive genetic diversity and differential bi-allelic expression allows diatom success in the polar Southern Ocean.</title>
        <authorList>
            <consortium name="DOE Joint Genome Institute"/>
            <person name="Mock T."/>
            <person name="Otillar R.P."/>
            <person name="Strauss J."/>
            <person name="Dupont C."/>
            <person name="Frickenhaus S."/>
            <person name="Maumus F."/>
            <person name="Mcmullan M."/>
            <person name="Sanges R."/>
            <person name="Schmutz J."/>
            <person name="Toseland A."/>
            <person name="Valas R."/>
            <person name="Veluchamy A."/>
            <person name="Ward B.J."/>
            <person name="Allen A."/>
            <person name="Barry K."/>
            <person name="Falciatore A."/>
            <person name="Ferrante M."/>
            <person name="Fortunato A.E."/>
            <person name="Gloeckner G."/>
            <person name="Gruber A."/>
            <person name="Hipkin R."/>
            <person name="Janech M."/>
            <person name="Kroth P."/>
            <person name="Leese F."/>
            <person name="Lindquist E."/>
            <person name="Lyon B.R."/>
            <person name="Martin J."/>
            <person name="Mayer C."/>
            <person name="Parker M."/>
            <person name="Quesneville H."/>
            <person name="Raymond J."/>
            <person name="Uhlig C."/>
            <person name="Valentin K.U."/>
            <person name="Worden A.Z."/>
            <person name="Armbrust E.V."/>
            <person name="Bowler C."/>
            <person name="Green B."/>
            <person name="Moulton V."/>
            <person name="Van Oosterhout C."/>
            <person name="Grigoriev I."/>
        </authorList>
    </citation>
    <scope>NUCLEOTIDE SEQUENCE [LARGE SCALE GENOMIC DNA]</scope>
    <source>
        <strain evidence="2 3">CCMP1102</strain>
    </source>
</reference>
<dbReference type="SUPFAM" id="SSF103473">
    <property type="entry name" value="MFS general substrate transporter"/>
    <property type="match status" value="1"/>
</dbReference>
<dbReference type="InParanoid" id="A0A1E7EXG4"/>